<keyword evidence="4" id="KW-1185">Reference proteome</keyword>
<feature type="region of interest" description="Disordered" evidence="1">
    <location>
        <begin position="22"/>
        <end position="59"/>
    </location>
</feature>
<feature type="region of interest" description="Disordered" evidence="1">
    <location>
        <begin position="126"/>
        <end position="171"/>
    </location>
</feature>
<gene>
    <name evidence="3" type="ORF">ONE63_009253</name>
</gene>
<evidence type="ECO:0000313" key="4">
    <source>
        <dbReference type="Proteomes" id="UP001075354"/>
    </source>
</evidence>
<evidence type="ECO:0000256" key="1">
    <source>
        <dbReference type="SAM" id="MobiDB-lite"/>
    </source>
</evidence>
<feature type="region of interest" description="Disordered" evidence="1">
    <location>
        <begin position="336"/>
        <end position="375"/>
    </location>
</feature>
<dbReference type="CDD" id="cd06763">
    <property type="entry name" value="PDZ7_PDZD2-PDZ4_hPro-IL-16-like"/>
    <property type="match status" value="1"/>
</dbReference>
<feature type="compositionally biased region" description="Polar residues" evidence="1">
    <location>
        <begin position="765"/>
        <end position="781"/>
    </location>
</feature>
<dbReference type="AlphaFoldDB" id="A0AAV7XN69"/>
<feature type="region of interest" description="Disordered" evidence="1">
    <location>
        <begin position="611"/>
        <end position="675"/>
    </location>
</feature>
<feature type="compositionally biased region" description="Low complexity" evidence="1">
    <location>
        <begin position="33"/>
        <end position="43"/>
    </location>
</feature>
<name>A0AAV7XN69_9NEOP</name>
<feature type="compositionally biased region" description="Low complexity" evidence="1">
    <location>
        <begin position="403"/>
        <end position="416"/>
    </location>
</feature>
<dbReference type="InterPro" id="IPR001478">
    <property type="entry name" value="PDZ"/>
</dbReference>
<accession>A0AAV7XN69</accession>
<feature type="domain" description="PDZ" evidence="2">
    <location>
        <begin position="842"/>
        <end position="927"/>
    </location>
</feature>
<dbReference type="InterPro" id="IPR036034">
    <property type="entry name" value="PDZ_sf"/>
</dbReference>
<proteinExistence type="predicted"/>
<evidence type="ECO:0000313" key="3">
    <source>
        <dbReference type="EMBL" id="KAJ1526088.1"/>
    </source>
</evidence>
<feature type="domain" description="PDZ" evidence="2">
    <location>
        <begin position="971"/>
        <end position="1043"/>
    </location>
</feature>
<reference evidence="3" key="1">
    <citation type="submission" date="2022-12" db="EMBL/GenBank/DDBJ databases">
        <title>Chromosome-level genome assembly of the bean flower thrips Megalurothrips usitatus.</title>
        <authorList>
            <person name="Ma L."/>
            <person name="Liu Q."/>
            <person name="Li H."/>
            <person name="Cai W."/>
        </authorList>
    </citation>
    <scope>NUCLEOTIDE SEQUENCE</scope>
    <source>
        <strain evidence="3">Cailab_2022a</strain>
    </source>
</reference>
<feature type="compositionally biased region" description="Low complexity" evidence="1">
    <location>
        <begin position="649"/>
        <end position="675"/>
    </location>
</feature>
<feature type="compositionally biased region" description="Gly residues" evidence="1">
    <location>
        <begin position="733"/>
        <end position="763"/>
    </location>
</feature>
<dbReference type="Pfam" id="PF00595">
    <property type="entry name" value="PDZ"/>
    <property type="match status" value="2"/>
</dbReference>
<organism evidence="3 4">
    <name type="scientific">Megalurothrips usitatus</name>
    <name type="common">bean blossom thrips</name>
    <dbReference type="NCBI Taxonomy" id="439358"/>
    <lineage>
        <taxon>Eukaryota</taxon>
        <taxon>Metazoa</taxon>
        <taxon>Ecdysozoa</taxon>
        <taxon>Arthropoda</taxon>
        <taxon>Hexapoda</taxon>
        <taxon>Insecta</taxon>
        <taxon>Pterygota</taxon>
        <taxon>Neoptera</taxon>
        <taxon>Paraneoptera</taxon>
        <taxon>Thysanoptera</taxon>
        <taxon>Terebrantia</taxon>
        <taxon>Thripoidea</taxon>
        <taxon>Thripidae</taxon>
        <taxon>Megalurothrips</taxon>
    </lineage>
</organism>
<dbReference type="SMART" id="SM00228">
    <property type="entry name" value="PDZ"/>
    <property type="match status" value="2"/>
</dbReference>
<sequence>MSSRRATTTRCCTLEATGKEKVTAVPPLPLSSPPGLGAPAGTATDGGRGWRKDERSERSVRDKIAMFTQSPSAPAPPALGGTITRRLSNKFKSTEDVFHDVVDGAVMADAKLRSRSVVSVDRVGKALTPPSAASSSSSSSSSAYSSFCSPESSLSPTLNESSSTLPRKGGAAHVLTRATSFSGHTRAAAPAAAAANGNGVDEARRASLIALVEQRRRSISKLRGLVIPDKVPDQGTSIVDLPEIRSKDMVAATQQRFHDQRVAAVYAVSAPAPTAAPAVPPVLSSPPWKSQGASNLPKYSPAFKRKSLTVRASSATTMTTTSSHHDLLIGDATKTSSFLSDSGRSAEEESDNDSAVSSSRILSSRSSISHGFSPPASPLLNSMTVSSSVLHRPANAGPFLRRTLSSDTTTTSTTASQVRPARRQRGASRGVLLTASSSSSNGRNGGVLDNNRRVLKAQSVDAINRKNVLFSARCRSGRNLRTGSPLMQRDENGARHGVQGEAPEEEDAAVMRRDPREEIKELERMVSMADTDIESNDALSCDDSVNSSDDTLEPRLQRLQQRVHYRPATLRDLPAADVKVAFLNDAQGLGIELDLRPATKAEAQAEAMAHAALSRGSDSSSSLDALDAADGSGSVRSPPILPKPLSRKSSLGDGLLNGSSNGTAAGSAPGSAAAPRLRSLKKRNASDPLFLERNGHSTAGPAGLHAVSVNDIRKAFEKAELALSPTSPSPPNGRGGFIGGGLGDARLGGGGSASSGSSTGGSGTLMTSHARGSSIDSTTSEDGFLSGHLSKEQFGSITSLASTTSLISQQELQQLIDDANQTLEEATNSGSSLAGASHEVLVVILHRETSGASVGITLAGGADYETKEITVHKVLSGSPAERDGRLQKGDRILSINGRNMKGVTHRESLAILKAPRPEVVLVVSRSRGDLGRPYEESVTSSSRVSSRPPRILEQPIIDHNDAAVPRGPPVNVVLQKDGAGLGFSLEGGKDSPLGDRPLTIKKIFTGGCAEKSGSLQAGDELLSVNNADVTRMSRIEAWGLMKRLPNGSVTLSVRHACVNAE</sequence>
<dbReference type="PANTHER" id="PTHR11324:SF16">
    <property type="entry name" value="PDZ DOMAIN-CONTAINING PROTEIN 2"/>
    <property type="match status" value="1"/>
</dbReference>
<feature type="compositionally biased region" description="Low complexity" evidence="1">
    <location>
        <begin position="357"/>
        <end position="369"/>
    </location>
</feature>
<feature type="region of interest" description="Disordered" evidence="1">
    <location>
        <begin position="722"/>
        <end position="784"/>
    </location>
</feature>
<comment type="caution">
    <text evidence="3">The sequence shown here is derived from an EMBL/GenBank/DDBJ whole genome shotgun (WGS) entry which is preliminary data.</text>
</comment>
<dbReference type="SUPFAM" id="SSF50156">
    <property type="entry name" value="PDZ domain-like"/>
    <property type="match status" value="2"/>
</dbReference>
<dbReference type="Gene3D" id="2.30.42.10">
    <property type="match status" value="2"/>
</dbReference>
<evidence type="ECO:0000259" key="2">
    <source>
        <dbReference type="PROSITE" id="PS50106"/>
    </source>
</evidence>
<dbReference type="PROSITE" id="PS50106">
    <property type="entry name" value="PDZ"/>
    <property type="match status" value="2"/>
</dbReference>
<dbReference type="EMBL" id="JAPTSV010000007">
    <property type="protein sequence ID" value="KAJ1526088.1"/>
    <property type="molecule type" value="Genomic_DNA"/>
</dbReference>
<feature type="region of interest" description="Disordered" evidence="1">
    <location>
        <begin position="399"/>
        <end position="450"/>
    </location>
</feature>
<dbReference type="Proteomes" id="UP001075354">
    <property type="component" value="Chromosome 7"/>
</dbReference>
<feature type="compositionally biased region" description="Basic and acidic residues" evidence="1">
    <location>
        <begin position="48"/>
        <end position="59"/>
    </location>
</feature>
<feature type="compositionally biased region" description="Low complexity" evidence="1">
    <location>
        <begin position="129"/>
        <end position="166"/>
    </location>
</feature>
<feature type="region of interest" description="Disordered" evidence="1">
    <location>
        <begin position="275"/>
        <end position="296"/>
    </location>
</feature>
<feature type="region of interest" description="Disordered" evidence="1">
    <location>
        <begin position="480"/>
        <end position="514"/>
    </location>
</feature>
<dbReference type="PANTHER" id="PTHR11324">
    <property type="entry name" value="IL16-RELATED"/>
    <property type="match status" value="1"/>
</dbReference>
<protein>
    <recommendedName>
        <fullName evidence="2">PDZ domain-containing protein</fullName>
    </recommendedName>
</protein>
<feature type="compositionally biased region" description="Low complexity" evidence="1">
    <location>
        <begin position="611"/>
        <end position="634"/>
    </location>
</feature>